<name>A0A6G1GRR2_9PEZI</name>
<dbReference type="AlphaFoldDB" id="A0A6G1GRR2"/>
<keyword evidence="2" id="KW-1133">Transmembrane helix</keyword>
<sequence length="364" mass="39039">MSTSSIRSHSPTSSSPKQTFSQHLHKLKYHNFNIDAFFSPYLPPSQLHRLPRPLARFLGHNADGPGAVREVGNLLVAWWAFFGAFCGIAAVGALLRFGFDGWDLGEGGERGYEGRGVGIVGSLGATAILNYNTIASPLSQPRNSLLGQAISALTGVATTKLFHHTHPSLFTPSTDLSFLPGALATALASSLMLLTNTVHPPGGATALLAATNRECRELGWVFVPVVTVGSVVLMGVGLGVNNVQRQYPRFWWVEGTVGEKRKRKRRKEEGDVEAGGMGKDVVEGEDESASREKKGEDAASYREAIDAIVVRADGLVLPEGLVLNSQEEAVVELLRGKLKERKVSIPGMSVSSIAASERIATEEE</sequence>
<keyword evidence="5" id="KW-1185">Reference proteome</keyword>
<feature type="region of interest" description="Disordered" evidence="1">
    <location>
        <begin position="262"/>
        <end position="297"/>
    </location>
</feature>
<evidence type="ECO:0000259" key="3">
    <source>
        <dbReference type="Pfam" id="PF04982"/>
    </source>
</evidence>
<dbReference type="InterPro" id="IPR007065">
    <property type="entry name" value="HPP"/>
</dbReference>
<dbReference type="OrthoDB" id="2016548at2759"/>
<feature type="transmembrane region" description="Helical" evidence="2">
    <location>
        <begin position="176"/>
        <end position="198"/>
    </location>
</feature>
<dbReference type="Proteomes" id="UP000800041">
    <property type="component" value="Unassembled WGS sequence"/>
</dbReference>
<accession>A0A6G1GRR2</accession>
<proteinExistence type="predicted"/>
<feature type="transmembrane region" description="Helical" evidence="2">
    <location>
        <begin position="76"/>
        <end position="95"/>
    </location>
</feature>
<organism evidence="4 5">
    <name type="scientific">Aulographum hederae CBS 113979</name>
    <dbReference type="NCBI Taxonomy" id="1176131"/>
    <lineage>
        <taxon>Eukaryota</taxon>
        <taxon>Fungi</taxon>
        <taxon>Dikarya</taxon>
        <taxon>Ascomycota</taxon>
        <taxon>Pezizomycotina</taxon>
        <taxon>Dothideomycetes</taxon>
        <taxon>Pleosporomycetidae</taxon>
        <taxon>Aulographales</taxon>
        <taxon>Aulographaceae</taxon>
    </lineage>
</organism>
<feature type="domain" description="HPP transmembrane region" evidence="3">
    <location>
        <begin position="72"/>
        <end position="248"/>
    </location>
</feature>
<dbReference type="PANTHER" id="PTHR33741">
    <property type="entry name" value="TRANSMEMBRANE PROTEIN DDB_G0269096-RELATED"/>
    <property type="match status" value="1"/>
</dbReference>
<keyword evidence="2" id="KW-0812">Transmembrane</keyword>
<evidence type="ECO:0000256" key="2">
    <source>
        <dbReference type="SAM" id="Phobius"/>
    </source>
</evidence>
<feature type="compositionally biased region" description="Basic and acidic residues" evidence="1">
    <location>
        <begin position="288"/>
        <end position="297"/>
    </location>
</feature>
<dbReference type="EMBL" id="ML977175">
    <property type="protein sequence ID" value="KAF1983438.1"/>
    <property type="molecule type" value="Genomic_DNA"/>
</dbReference>
<gene>
    <name evidence="4" type="ORF">K402DRAFT_382925</name>
</gene>
<keyword evidence="2" id="KW-0472">Membrane</keyword>
<feature type="transmembrane region" description="Helical" evidence="2">
    <location>
        <begin position="218"/>
        <end position="240"/>
    </location>
</feature>
<dbReference type="PANTHER" id="PTHR33741:SF5">
    <property type="entry name" value="TRANSMEMBRANE PROTEIN DDB_G0269096-RELATED"/>
    <property type="match status" value="1"/>
</dbReference>
<evidence type="ECO:0000256" key="1">
    <source>
        <dbReference type="SAM" id="MobiDB-lite"/>
    </source>
</evidence>
<reference evidence="4" key="1">
    <citation type="journal article" date="2020" name="Stud. Mycol.">
        <title>101 Dothideomycetes genomes: a test case for predicting lifestyles and emergence of pathogens.</title>
        <authorList>
            <person name="Haridas S."/>
            <person name="Albert R."/>
            <person name="Binder M."/>
            <person name="Bloem J."/>
            <person name="Labutti K."/>
            <person name="Salamov A."/>
            <person name="Andreopoulos B."/>
            <person name="Baker S."/>
            <person name="Barry K."/>
            <person name="Bills G."/>
            <person name="Bluhm B."/>
            <person name="Cannon C."/>
            <person name="Castanera R."/>
            <person name="Culley D."/>
            <person name="Daum C."/>
            <person name="Ezra D."/>
            <person name="Gonzalez J."/>
            <person name="Henrissat B."/>
            <person name="Kuo A."/>
            <person name="Liang C."/>
            <person name="Lipzen A."/>
            <person name="Lutzoni F."/>
            <person name="Magnuson J."/>
            <person name="Mondo S."/>
            <person name="Nolan M."/>
            <person name="Ohm R."/>
            <person name="Pangilinan J."/>
            <person name="Park H.-J."/>
            <person name="Ramirez L."/>
            <person name="Alfaro M."/>
            <person name="Sun H."/>
            <person name="Tritt A."/>
            <person name="Yoshinaga Y."/>
            <person name="Zwiers L.-H."/>
            <person name="Turgeon B."/>
            <person name="Goodwin S."/>
            <person name="Spatafora J."/>
            <person name="Crous P."/>
            <person name="Grigoriev I."/>
        </authorList>
    </citation>
    <scope>NUCLEOTIDE SEQUENCE</scope>
    <source>
        <strain evidence="4">CBS 113979</strain>
    </source>
</reference>
<dbReference type="InterPro" id="IPR058581">
    <property type="entry name" value="TM_HPP"/>
</dbReference>
<dbReference type="Pfam" id="PF04982">
    <property type="entry name" value="TM_HPP"/>
    <property type="match status" value="1"/>
</dbReference>
<evidence type="ECO:0000313" key="4">
    <source>
        <dbReference type="EMBL" id="KAF1983438.1"/>
    </source>
</evidence>
<evidence type="ECO:0000313" key="5">
    <source>
        <dbReference type="Proteomes" id="UP000800041"/>
    </source>
</evidence>
<protein>
    <recommendedName>
        <fullName evidence="3">HPP transmembrane region domain-containing protein</fullName>
    </recommendedName>
</protein>